<accession>A0A4R6C776</accession>
<dbReference type="Proteomes" id="UP000294865">
    <property type="component" value="Unassembled WGS sequence"/>
</dbReference>
<dbReference type="Pfam" id="PF00857">
    <property type="entry name" value="Isochorismatase"/>
    <property type="match status" value="1"/>
</dbReference>
<name>A0A4R6C776_9STAP</name>
<proteinExistence type="inferred from homology"/>
<comment type="similarity">
    <text evidence="1">Belongs to the isochorismatase family.</text>
</comment>
<dbReference type="Gene3D" id="3.40.50.850">
    <property type="entry name" value="Isochorismatase-like"/>
    <property type="match status" value="1"/>
</dbReference>
<evidence type="ECO:0000256" key="2">
    <source>
        <dbReference type="ARBA" id="ARBA00022801"/>
    </source>
</evidence>
<evidence type="ECO:0000313" key="4">
    <source>
        <dbReference type="EMBL" id="TDM18219.1"/>
    </source>
</evidence>
<dbReference type="PANTHER" id="PTHR43540">
    <property type="entry name" value="PEROXYUREIDOACRYLATE/UREIDOACRYLATE AMIDOHYDROLASE-RELATED"/>
    <property type="match status" value="1"/>
</dbReference>
<protein>
    <submittedName>
        <fullName evidence="4">Isochorismatase family protein</fullName>
    </submittedName>
</protein>
<dbReference type="SUPFAM" id="SSF52499">
    <property type="entry name" value="Isochorismatase-like hydrolases"/>
    <property type="match status" value="1"/>
</dbReference>
<dbReference type="AlphaFoldDB" id="A0A4R6C776"/>
<organism evidence="4 5">
    <name type="scientific">Macrococcoides canis</name>
    <dbReference type="NCBI Taxonomy" id="1855823"/>
    <lineage>
        <taxon>Bacteria</taxon>
        <taxon>Bacillati</taxon>
        <taxon>Bacillota</taxon>
        <taxon>Bacilli</taxon>
        <taxon>Bacillales</taxon>
        <taxon>Staphylococcaceae</taxon>
        <taxon>Macrococcoides</taxon>
    </lineage>
</organism>
<comment type="caution">
    <text evidence="4">The sequence shown here is derived from an EMBL/GenBank/DDBJ whole genome shotgun (WGS) entry which is preliminary data.</text>
</comment>
<dbReference type="InterPro" id="IPR036380">
    <property type="entry name" value="Isochorismatase-like_sf"/>
</dbReference>
<feature type="domain" description="Isochorismatase-like" evidence="3">
    <location>
        <begin position="10"/>
        <end position="139"/>
    </location>
</feature>
<dbReference type="InterPro" id="IPR050272">
    <property type="entry name" value="Isochorismatase-like_hydrls"/>
</dbReference>
<sequence>MLNRGDNLEALLVIDFQTHFLVEGDFSVAKKNAIHLVEVFKENKLPVIAVEHIDDKTNKPFPLDRFIHNNADKIYYKNKPSAFKDTDLQQYLISLGVTKLIIISFNMKYCILFNAIIANELGFKVTVIEDACATVNNSETYEMPGLDINDFVSTVLHWSDEVEVLMIDEYV</sequence>
<evidence type="ECO:0000313" key="5">
    <source>
        <dbReference type="Proteomes" id="UP000294865"/>
    </source>
</evidence>
<dbReference type="EMBL" id="SDQG01000001">
    <property type="protein sequence ID" value="TDM18219.1"/>
    <property type="molecule type" value="Genomic_DNA"/>
</dbReference>
<dbReference type="GO" id="GO:0016787">
    <property type="term" value="F:hydrolase activity"/>
    <property type="evidence" value="ECO:0007669"/>
    <property type="project" value="UniProtKB-KW"/>
</dbReference>
<evidence type="ECO:0000259" key="3">
    <source>
        <dbReference type="Pfam" id="PF00857"/>
    </source>
</evidence>
<keyword evidence="2" id="KW-0378">Hydrolase</keyword>
<gene>
    <name evidence="4" type="ORF">ETI04_01625</name>
</gene>
<evidence type="ECO:0000256" key="1">
    <source>
        <dbReference type="ARBA" id="ARBA00006336"/>
    </source>
</evidence>
<dbReference type="InterPro" id="IPR000868">
    <property type="entry name" value="Isochorismatase-like_dom"/>
</dbReference>
<reference evidence="4 5" key="1">
    <citation type="submission" date="2019-01" db="EMBL/GenBank/DDBJ databases">
        <title>Draft genome sequences of Macrococcus caseolyticus, Macrococcus canis, Macrococcus bohemicus and Macrococcus goetzii.</title>
        <authorList>
            <person name="Mazhar S."/>
            <person name="Altermann E."/>
            <person name="Hill C."/>
            <person name="Mcauliffe O."/>
        </authorList>
    </citation>
    <scope>NUCLEOTIDE SEQUENCE [LARGE SCALE GENOMIC DNA]</scope>
    <source>
        <strain evidence="4 5">DPC7162</strain>
    </source>
</reference>